<dbReference type="FunFam" id="1.10.10.10:FF:000056">
    <property type="entry name" value="IclR family transcriptional regulator"/>
    <property type="match status" value="1"/>
</dbReference>
<keyword evidence="1" id="KW-0319">Glycerol metabolism</keyword>
<dbReference type="GO" id="GO:0003700">
    <property type="term" value="F:DNA-binding transcription factor activity"/>
    <property type="evidence" value="ECO:0007669"/>
    <property type="project" value="InterPro"/>
</dbReference>
<dbReference type="InterPro" id="IPR036390">
    <property type="entry name" value="WH_DNA-bd_sf"/>
</dbReference>
<dbReference type="Gene3D" id="1.10.10.10">
    <property type="entry name" value="Winged helix-like DNA-binding domain superfamily/Winged helix DNA-binding domain"/>
    <property type="match status" value="1"/>
</dbReference>
<dbReference type="GO" id="GO:0045892">
    <property type="term" value="P:negative regulation of DNA-templated transcription"/>
    <property type="evidence" value="ECO:0007669"/>
    <property type="project" value="TreeGrafter"/>
</dbReference>
<dbReference type="AlphaFoldDB" id="A0A6N8GJZ4"/>
<dbReference type="PANTHER" id="PTHR30136:SF35">
    <property type="entry name" value="HTH-TYPE TRANSCRIPTIONAL REGULATOR RV1719"/>
    <property type="match status" value="1"/>
</dbReference>
<evidence type="ECO:0000256" key="3">
    <source>
        <dbReference type="ARBA" id="ARBA00023125"/>
    </source>
</evidence>
<protein>
    <recommendedName>
        <fullName evidence="6">Glycerol operon regulatory protein</fullName>
    </recommendedName>
</protein>
<dbReference type="PROSITE" id="PS51078">
    <property type="entry name" value="ICLR_ED"/>
    <property type="match status" value="1"/>
</dbReference>
<dbReference type="SUPFAM" id="SSF46785">
    <property type="entry name" value="Winged helix' DNA-binding domain"/>
    <property type="match status" value="1"/>
</dbReference>
<comment type="function">
    <text evidence="5">May be an activator protein for the gylABX operon.</text>
</comment>
<evidence type="ECO:0000313" key="10">
    <source>
        <dbReference type="Proteomes" id="UP000436989"/>
    </source>
</evidence>
<dbReference type="InterPro" id="IPR036388">
    <property type="entry name" value="WH-like_DNA-bd_sf"/>
</dbReference>
<sequence>MATEKSGTVGKALGLLTLLGDYPEGATAGEIADAVGYPFSTAYRLLNTLVETGFASYDRREKRYRLGLRIYQLGQKVAHHRGFEGAAVPVLQHLTDLTGESSILAVLDDDRFLTVHKVDGPQFRTTTDPGDRGPLHTSALGKVLLACTDPATRERLLETIELTPRTEHSITDRAALRRQIEQVRRQGWAGQQEENDIGMAAVAVPVLSATDRLVAAVALAAPVFRADQEALQAHLPDLRRAAATLALELPLRA</sequence>
<dbReference type="GO" id="GO:0003677">
    <property type="term" value="F:DNA binding"/>
    <property type="evidence" value="ECO:0007669"/>
    <property type="project" value="UniProtKB-KW"/>
</dbReference>
<gene>
    <name evidence="9" type="ORF">GMA12_08765</name>
</gene>
<dbReference type="PANTHER" id="PTHR30136">
    <property type="entry name" value="HELIX-TURN-HELIX TRANSCRIPTIONAL REGULATOR, ICLR FAMILY"/>
    <property type="match status" value="1"/>
</dbReference>
<accession>A0A6N8GJZ4</accession>
<evidence type="ECO:0000256" key="5">
    <source>
        <dbReference type="ARBA" id="ARBA00058938"/>
    </source>
</evidence>
<dbReference type="Pfam" id="PF01614">
    <property type="entry name" value="IclR_C"/>
    <property type="match status" value="1"/>
</dbReference>
<reference evidence="9 10" key="1">
    <citation type="submission" date="2019-12" db="EMBL/GenBank/DDBJ databases">
        <authorList>
            <person name="Shi Y."/>
        </authorList>
    </citation>
    <scope>NUCLEOTIDE SEQUENCE [LARGE SCALE GENOMIC DNA]</scope>
    <source>
        <strain evidence="9 10">JCM 17929</strain>
    </source>
</reference>
<dbReference type="Proteomes" id="UP000436989">
    <property type="component" value="Unassembled WGS sequence"/>
</dbReference>
<dbReference type="SMART" id="SM00346">
    <property type="entry name" value="HTH_ICLR"/>
    <property type="match status" value="1"/>
</dbReference>
<dbReference type="GO" id="GO:0006071">
    <property type="term" value="P:glycerol metabolic process"/>
    <property type="evidence" value="ECO:0007669"/>
    <property type="project" value="UniProtKB-KW"/>
</dbReference>
<dbReference type="InterPro" id="IPR050707">
    <property type="entry name" value="HTH_MetabolicPath_Reg"/>
</dbReference>
<evidence type="ECO:0000256" key="2">
    <source>
        <dbReference type="ARBA" id="ARBA00023015"/>
    </source>
</evidence>
<evidence type="ECO:0000256" key="4">
    <source>
        <dbReference type="ARBA" id="ARBA00023163"/>
    </source>
</evidence>
<comment type="caution">
    <text evidence="9">The sequence shown here is derived from an EMBL/GenBank/DDBJ whole genome shotgun (WGS) entry which is preliminary data.</text>
</comment>
<evidence type="ECO:0000313" key="9">
    <source>
        <dbReference type="EMBL" id="MUN63228.1"/>
    </source>
</evidence>
<feature type="domain" description="HTH iclR-type" evidence="7">
    <location>
        <begin position="6"/>
        <end position="68"/>
    </location>
</feature>
<dbReference type="Gene3D" id="3.30.450.40">
    <property type="match status" value="1"/>
</dbReference>
<keyword evidence="3" id="KW-0238">DNA-binding</keyword>
<dbReference type="SMART" id="SM00418">
    <property type="entry name" value="HTH_ARSR"/>
    <property type="match status" value="1"/>
</dbReference>
<keyword evidence="10" id="KW-1185">Reference proteome</keyword>
<feature type="domain" description="IclR-ED" evidence="8">
    <location>
        <begin position="69"/>
        <end position="251"/>
    </location>
</feature>
<proteinExistence type="predicted"/>
<dbReference type="RefSeq" id="WP_156269141.1">
    <property type="nucleotide sequence ID" value="NZ_WOGU01000006.1"/>
</dbReference>
<dbReference type="InterPro" id="IPR029016">
    <property type="entry name" value="GAF-like_dom_sf"/>
</dbReference>
<name>A0A6N8GJZ4_9MICC</name>
<dbReference type="SUPFAM" id="SSF55781">
    <property type="entry name" value="GAF domain-like"/>
    <property type="match status" value="1"/>
</dbReference>
<dbReference type="InterPro" id="IPR001845">
    <property type="entry name" value="HTH_ArsR_DNA-bd_dom"/>
</dbReference>
<dbReference type="InterPro" id="IPR005471">
    <property type="entry name" value="Tscrpt_reg_IclR_N"/>
</dbReference>
<evidence type="ECO:0000259" key="7">
    <source>
        <dbReference type="PROSITE" id="PS51077"/>
    </source>
</evidence>
<keyword evidence="4" id="KW-0804">Transcription</keyword>
<evidence type="ECO:0000256" key="1">
    <source>
        <dbReference type="ARBA" id="ARBA00022798"/>
    </source>
</evidence>
<dbReference type="Pfam" id="PF09339">
    <property type="entry name" value="HTH_IclR"/>
    <property type="match status" value="1"/>
</dbReference>
<dbReference type="InterPro" id="IPR014757">
    <property type="entry name" value="Tscrpt_reg_IclR_C"/>
</dbReference>
<evidence type="ECO:0000259" key="8">
    <source>
        <dbReference type="PROSITE" id="PS51078"/>
    </source>
</evidence>
<organism evidence="9 10">
    <name type="scientific">Kocuria sediminis</name>
    <dbReference type="NCBI Taxonomy" id="1038857"/>
    <lineage>
        <taxon>Bacteria</taxon>
        <taxon>Bacillati</taxon>
        <taxon>Actinomycetota</taxon>
        <taxon>Actinomycetes</taxon>
        <taxon>Micrococcales</taxon>
        <taxon>Micrococcaceae</taxon>
        <taxon>Kocuria</taxon>
    </lineage>
</organism>
<keyword evidence="2" id="KW-0805">Transcription regulation</keyword>
<dbReference type="PROSITE" id="PS51077">
    <property type="entry name" value="HTH_ICLR"/>
    <property type="match status" value="1"/>
</dbReference>
<evidence type="ECO:0000256" key="6">
    <source>
        <dbReference type="ARBA" id="ARBA00070406"/>
    </source>
</evidence>
<dbReference type="EMBL" id="WOGU01000006">
    <property type="protein sequence ID" value="MUN63228.1"/>
    <property type="molecule type" value="Genomic_DNA"/>
</dbReference>